<reference evidence="2 3" key="1">
    <citation type="submission" date="2016-10" db="EMBL/GenBank/DDBJ databases">
        <authorList>
            <person name="de Groot N.N."/>
        </authorList>
    </citation>
    <scope>NUCLEOTIDE SEQUENCE [LARGE SCALE GENOMIC DNA]</scope>
    <source>
        <strain evidence="2 3">DSM 12272</strain>
    </source>
</reference>
<dbReference type="AlphaFoldDB" id="A0A1H0VUL4"/>
<dbReference type="EMBL" id="JACKWY010000003">
    <property type="protein sequence ID" value="MBB6714191.1"/>
    <property type="molecule type" value="Genomic_DNA"/>
</dbReference>
<evidence type="ECO:0000313" key="2">
    <source>
        <dbReference type="EMBL" id="SDP81835.1"/>
    </source>
</evidence>
<name>A0A1H0VUL4_9CLOT</name>
<dbReference type="GeneID" id="65308612"/>
<evidence type="ECO:0000313" key="3">
    <source>
        <dbReference type="Proteomes" id="UP000198597"/>
    </source>
</evidence>
<dbReference type="OrthoDB" id="1680906at2"/>
<accession>A0A1H0VUL4</accession>
<dbReference type="Proteomes" id="UP000585258">
    <property type="component" value="Unassembled WGS sequence"/>
</dbReference>
<sequence>MKKKAIISVKSISELDKKDSIEVITPGDFIIEDGIFKAIYKETELSGMKGTVTTINIFEENFILERTGTTNTKMEFELDKTAISLYSTPYGVMDLQIHTEELEINVDENGGDIRAKYNMGFSGQPPIITEIWINIKL</sequence>
<organism evidence="2 3">
    <name type="scientific">Clostridium gasigenes</name>
    <dbReference type="NCBI Taxonomy" id="94869"/>
    <lineage>
        <taxon>Bacteria</taxon>
        <taxon>Bacillati</taxon>
        <taxon>Bacillota</taxon>
        <taxon>Clostridia</taxon>
        <taxon>Eubacteriales</taxon>
        <taxon>Clostridiaceae</taxon>
        <taxon>Clostridium</taxon>
    </lineage>
</organism>
<keyword evidence="3" id="KW-1185">Reference proteome</keyword>
<dbReference type="Pfam" id="PF09148">
    <property type="entry name" value="DUF1934"/>
    <property type="match status" value="1"/>
</dbReference>
<proteinExistence type="predicted"/>
<dbReference type="RefSeq" id="WP_089973272.1">
    <property type="nucleotide sequence ID" value="NZ_CP071376.1"/>
</dbReference>
<gene>
    <name evidence="1" type="ORF">H7E68_05505</name>
    <name evidence="2" type="ORF">SAMN04488529_11943</name>
</gene>
<reference evidence="1 4" key="2">
    <citation type="submission" date="2020-08" db="EMBL/GenBank/DDBJ databases">
        <title>Clostridia isolated from Swiss meat.</title>
        <authorList>
            <person name="Wambui J."/>
            <person name="Stevens M.J.A."/>
            <person name="Stephan R."/>
        </authorList>
    </citation>
    <scope>NUCLEOTIDE SEQUENCE [LARGE SCALE GENOMIC DNA]</scope>
    <source>
        <strain evidence="1 4">CM001</strain>
    </source>
</reference>
<evidence type="ECO:0000313" key="4">
    <source>
        <dbReference type="Proteomes" id="UP000585258"/>
    </source>
</evidence>
<dbReference type="InterPro" id="IPR012674">
    <property type="entry name" value="Calycin"/>
</dbReference>
<dbReference type="Gene3D" id="2.40.128.20">
    <property type="match status" value="1"/>
</dbReference>
<dbReference type="SUPFAM" id="SSF50814">
    <property type="entry name" value="Lipocalins"/>
    <property type="match status" value="1"/>
</dbReference>
<evidence type="ECO:0000313" key="1">
    <source>
        <dbReference type="EMBL" id="MBB6714191.1"/>
    </source>
</evidence>
<protein>
    <submittedName>
        <fullName evidence="1">DUF1934 domain-containing protein</fullName>
    </submittedName>
</protein>
<dbReference type="STRING" id="94869.SAMN04488529_11943"/>
<dbReference type="InterPro" id="IPR015231">
    <property type="entry name" value="DUF1934"/>
</dbReference>
<dbReference type="Proteomes" id="UP000198597">
    <property type="component" value="Unassembled WGS sequence"/>
</dbReference>
<dbReference type="EMBL" id="FNJM01000019">
    <property type="protein sequence ID" value="SDP81835.1"/>
    <property type="molecule type" value="Genomic_DNA"/>
</dbReference>